<dbReference type="InterPro" id="IPR020846">
    <property type="entry name" value="MFS_dom"/>
</dbReference>
<dbReference type="SUPFAM" id="SSF103473">
    <property type="entry name" value="MFS general substrate transporter"/>
    <property type="match status" value="1"/>
</dbReference>
<feature type="domain" description="Major facilitator superfamily (MFS) profile" evidence="8">
    <location>
        <begin position="8"/>
        <end position="210"/>
    </location>
</feature>
<comment type="caution">
    <text evidence="9">The sequence shown here is derived from an EMBL/GenBank/DDBJ whole genome shotgun (WGS) entry which is preliminary data.</text>
</comment>
<dbReference type="PANTHER" id="PTHR23504:SF15">
    <property type="entry name" value="MAJOR FACILITATOR SUPERFAMILY (MFS) PROFILE DOMAIN-CONTAINING PROTEIN"/>
    <property type="match status" value="1"/>
</dbReference>
<dbReference type="PROSITE" id="PS50850">
    <property type="entry name" value="MFS"/>
    <property type="match status" value="1"/>
</dbReference>
<dbReference type="PRINTS" id="PR01035">
    <property type="entry name" value="TCRTETA"/>
</dbReference>
<name>A0A1E3G110_9BACT</name>
<dbReference type="PROSITE" id="PS00216">
    <property type="entry name" value="SUGAR_TRANSPORT_1"/>
    <property type="match status" value="1"/>
</dbReference>
<keyword evidence="5 7" id="KW-1133">Transmembrane helix</keyword>
<feature type="transmembrane region" description="Helical" evidence="7">
    <location>
        <begin position="131"/>
        <end position="152"/>
    </location>
</feature>
<feature type="transmembrane region" description="Helical" evidence="7">
    <location>
        <begin position="12"/>
        <end position="30"/>
    </location>
</feature>
<accession>A0A1E3G110</accession>
<dbReference type="STRING" id="1008305.A4H02_08020"/>
<evidence type="ECO:0000256" key="6">
    <source>
        <dbReference type="ARBA" id="ARBA00023136"/>
    </source>
</evidence>
<dbReference type="GO" id="GO:0016020">
    <property type="term" value="C:membrane"/>
    <property type="evidence" value="ECO:0007669"/>
    <property type="project" value="UniProtKB-SubCell"/>
</dbReference>
<dbReference type="InterPro" id="IPR011701">
    <property type="entry name" value="MFS"/>
</dbReference>
<dbReference type="PANTHER" id="PTHR23504">
    <property type="entry name" value="MAJOR FACILITATOR SUPERFAMILY DOMAIN-CONTAINING PROTEIN 10"/>
    <property type="match status" value="1"/>
</dbReference>
<feature type="transmembrane region" description="Helical" evidence="7">
    <location>
        <begin position="42"/>
        <end position="62"/>
    </location>
</feature>
<evidence type="ECO:0000256" key="5">
    <source>
        <dbReference type="ARBA" id="ARBA00022989"/>
    </source>
</evidence>
<evidence type="ECO:0000256" key="1">
    <source>
        <dbReference type="ARBA" id="ARBA00004141"/>
    </source>
</evidence>
<dbReference type="OrthoDB" id="9793283at2"/>
<protein>
    <recommendedName>
        <fullName evidence="8">Major facilitator superfamily (MFS) profile domain-containing protein</fullName>
    </recommendedName>
</protein>
<reference evidence="10" key="1">
    <citation type="submission" date="2016-04" db="EMBL/GenBank/DDBJ databases">
        <title>The genome sequence project of a novel Fervidobacterium isolate from a hot spring in Thailand.</title>
        <authorList>
            <person name="Gonzalez J.M."/>
            <person name="Cuecas A."/>
            <person name="Kanoksilapatham W."/>
        </authorList>
    </citation>
    <scope>NUCLEOTIDE SEQUENCE [LARGE SCALE GENOMIC DNA]</scope>
    <source>
        <strain evidence="10">FC2004</strain>
    </source>
</reference>
<dbReference type="InterPro" id="IPR036259">
    <property type="entry name" value="MFS_trans_sf"/>
</dbReference>
<organism evidence="9 10">
    <name type="scientific">Fervidobacterium thailandense</name>
    <dbReference type="NCBI Taxonomy" id="1008305"/>
    <lineage>
        <taxon>Bacteria</taxon>
        <taxon>Thermotogati</taxon>
        <taxon>Thermotogota</taxon>
        <taxon>Thermotogae</taxon>
        <taxon>Thermotogales</taxon>
        <taxon>Fervidobacteriaceae</taxon>
        <taxon>Fervidobacterium</taxon>
    </lineage>
</organism>
<keyword evidence="10" id="KW-1185">Reference proteome</keyword>
<dbReference type="GO" id="GO:0022857">
    <property type="term" value="F:transmembrane transporter activity"/>
    <property type="evidence" value="ECO:0007669"/>
    <property type="project" value="InterPro"/>
</dbReference>
<feature type="transmembrane region" description="Helical" evidence="7">
    <location>
        <begin position="74"/>
        <end position="92"/>
    </location>
</feature>
<dbReference type="EMBL" id="LWAF01000014">
    <property type="protein sequence ID" value="ODN29941.1"/>
    <property type="molecule type" value="Genomic_DNA"/>
</dbReference>
<dbReference type="InterPro" id="IPR005829">
    <property type="entry name" value="Sugar_transporter_CS"/>
</dbReference>
<feature type="transmembrane region" description="Helical" evidence="7">
    <location>
        <begin position="158"/>
        <end position="180"/>
    </location>
</feature>
<evidence type="ECO:0000256" key="4">
    <source>
        <dbReference type="ARBA" id="ARBA00022692"/>
    </source>
</evidence>
<dbReference type="Pfam" id="PF07690">
    <property type="entry name" value="MFS_1"/>
    <property type="match status" value="1"/>
</dbReference>
<comment type="subcellular location">
    <subcellularLocation>
        <location evidence="1">Membrane</location>
        <topology evidence="1">Multi-pass membrane protein</topology>
    </subcellularLocation>
</comment>
<keyword evidence="4 7" id="KW-0812">Transmembrane</keyword>
<sequence>MDKFKQRSLLSLFFVVLADMIGFGFIIPLLPYYAKQFGASDVLIGILGATYPLGQIFAAPLIGRLSDKFGRKKALLLSVGGTFASLLMLGFAKSLGMIFLSRLLDGLTGGNITVAQSYISDLTDEKSRARSLGLIGAAFGLGFIIGPAFGGYLSRFGFSVPAFVAAGIAFANLIMIAALLPESRPTDPKRVAFTEFEGSVSPHFSADTEP</sequence>
<dbReference type="InterPro" id="IPR001958">
    <property type="entry name" value="Tet-R_TetA/multi-R_MdtG-like"/>
</dbReference>
<dbReference type="Proteomes" id="UP000094570">
    <property type="component" value="Unassembled WGS sequence"/>
</dbReference>
<keyword evidence="3" id="KW-0813">Transport</keyword>
<evidence type="ECO:0000256" key="2">
    <source>
        <dbReference type="ARBA" id="ARBA00007520"/>
    </source>
</evidence>
<comment type="similarity">
    <text evidence="2">Belongs to the major facilitator superfamily. TCR/Tet family.</text>
</comment>
<dbReference type="AlphaFoldDB" id="A0A1E3G110"/>
<dbReference type="RefSeq" id="WP_069293660.1">
    <property type="nucleotide sequence ID" value="NZ_CP140110.1"/>
</dbReference>
<proteinExistence type="inferred from homology"/>
<evidence type="ECO:0000259" key="8">
    <source>
        <dbReference type="PROSITE" id="PS50850"/>
    </source>
</evidence>
<evidence type="ECO:0000256" key="3">
    <source>
        <dbReference type="ARBA" id="ARBA00022448"/>
    </source>
</evidence>
<dbReference type="Gene3D" id="1.20.1250.20">
    <property type="entry name" value="MFS general substrate transporter like domains"/>
    <property type="match status" value="1"/>
</dbReference>
<evidence type="ECO:0000313" key="9">
    <source>
        <dbReference type="EMBL" id="ODN29941.1"/>
    </source>
</evidence>
<keyword evidence="6 7" id="KW-0472">Membrane</keyword>
<evidence type="ECO:0000256" key="7">
    <source>
        <dbReference type="SAM" id="Phobius"/>
    </source>
</evidence>
<evidence type="ECO:0000313" key="10">
    <source>
        <dbReference type="Proteomes" id="UP000094570"/>
    </source>
</evidence>
<gene>
    <name evidence="9" type="ORF">A4H02_08020</name>
</gene>